<proteinExistence type="predicted"/>
<dbReference type="AlphaFoldDB" id="A0A8J6E2X9"/>
<dbReference type="Proteomes" id="UP000717585">
    <property type="component" value="Unassembled WGS sequence"/>
</dbReference>
<sequence length="213" mass="23210">MGELSSREDLTLSTNPMGISKILLERMTGYPVVDLTLQTQTRLKAQYGACEAALGNPHSIADAVNDRARWILDLRERRSMLRSLLAMAQDSMAVAATKLAEQTERVAGDESGLAEVDSRLQHAAALVEAHRAKTAALKGAMEVATYTPEKLAALRTVQSGLSADVGRLRAKVEQAEAKLSEFAALGPRFVQMATQYAQVRQEVARLRELKESC</sequence>
<gene>
    <name evidence="1" type="ORF">J8273_0093</name>
</gene>
<dbReference type="InterPro" id="IPR029327">
    <property type="entry name" value="HAUS4"/>
</dbReference>
<evidence type="ECO:0000313" key="1">
    <source>
        <dbReference type="EMBL" id="KAG9394886.1"/>
    </source>
</evidence>
<keyword evidence="2" id="KW-1185">Reference proteome</keyword>
<dbReference type="Pfam" id="PF14735">
    <property type="entry name" value="HAUS4"/>
    <property type="match status" value="1"/>
</dbReference>
<evidence type="ECO:0000313" key="2">
    <source>
        <dbReference type="Proteomes" id="UP000717585"/>
    </source>
</evidence>
<protein>
    <submittedName>
        <fullName evidence="1">HAUS augmin-like complex subunit 4</fullName>
    </submittedName>
</protein>
<name>A0A8J6E2X9_9EUKA</name>
<dbReference type="GO" id="GO:0051225">
    <property type="term" value="P:spindle assembly"/>
    <property type="evidence" value="ECO:0007669"/>
    <property type="project" value="InterPro"/>
</dbReference>
<comment type="caution">
    <text evidence="1">The sequence shown here is derived from an EMBL/GenBank/DDBJ whole genome shotgun (WGS) entry which is preliminary data.</text>
</comment>
<dbReference type="GO" id="GO:0070652">
    <property type="term" value="C:HAUS complex"/>
    <property type="evidence" value="ECO:0007669"/>
    <property type="project" value="InterPro"/>
</dbReference>
<reference evidence="1" key="1">
    <citation type="submission" date="2021-05" db="EMBL/GenBank/DDBJ databases">
        <title>A free-living protist that lacks canonical eukaryotic 1 DNA replication and segregation systems.</title>
        <authorList>
            <person name="Salas-Leiva D.E."/>
            <person name="Tromer E.C."/>
            <person name="Curtis B.A."/>
            <person name="Jerlstrom-Hultqvist J."/>
            <person name="Kolisko M."/>
            <person name="Yi Z."/>
            <person name="Salas-Leiva J.S."/>
            <person name="Gallot-Lavallee L."/>
            <person name="Kops G.J.P.L."/>
            <person name="Archibald J.M."/>
            <person name="Simpson A.G.B."/>
            <person name="Roger A.J."/>
        </authorList>
    </citation>
    <scope>NUCLEOTIDE SEQUENCE</scope>
    <source>
        <strain evidence="1">BICM</strain>
    </source>
</reference>
<dbReference type="EMBL" id="JAHDYR010000012">
    <property type="protein sequence ID" value="KAG9394886.1"/>
    <property type="molecule type" value="Genomic_DNA"/>
</dbReference>
<accession>A0A8J6E2X9</accession>
<organism evidence="1 2">
    <name type="scientific">Carpediemonas membranifera</name>
    <dbReference type="NCBI Taxonomy" id="201153"/>
    <lineage>
        <taxon>Eukaryota</taxon>
        <taxon>Metamonada</taxon>
        <taxon>Carpediemonas-like organisms</taxon>
        <taxon>Carpediemonas</taxon>
    </lineage>
</organism>